<feature type="transmembrane region" description="Helical" evidence="1">
    <location>
        <begin position="570"/>
        <end position="589"/>
    </location>
</feature>
<feature type="transmembrane region" description="Helical" evidence="1">
    <location>
        <begin position="39"/>
        <end position="61"/>
    </location>
</feature>
<keyword evidence="1" id="KW-1133">Transmembrane helix</keyword>
<keyword evidence="3" id="KW-1185">Reference proteome</keyword>
<name>A0AAD6UQL5_9AGAR</name>
<evidence type="ECO:0000313" key="2">
    <source>
        <dbReference type="EMBL" id="KAJ7192333.1"/>
    </source>
</evidence>
<dbReference type="AlphaFoldDB" id="A0AAD6UQL5"/>
<proteinExistence type="predicted"/>
<feature type="transmembrane region" description="Helical" evidence="1">
    <location>
        <begin position="1010"/>
        <end position="1032"/>
    </location>
</feature>
<sequence>MSGEGPLATAALLSIRLCLLAIHHWEHRFTFLIEHQTTVSFWAAVVSQSFGTIYCAVLVFLTQKLAMQRTTELMTLTAVHDSISALAGLGSALATLSNQASVPASVLGTLSIVGYSGCISALHVSIPAILFVNAFNATASVAIPASTSGMPEYANSSMIKGVLGDSQMLGLSNGSLYEVLDVTTPGNDKAQVSAIGFNITCGYLSAKIHSVDVTNKRIVLLVDGDLTEMIDLVPNTVYPLDSTNNSLTMLSTIAISDSEGHPGSPILLDQQSPSVLQNLTRLNLYISQLELLQCSKSLVAQTGLISARSNTIINGSLYPDTHKTQSNWISSLQLDFSPQDSSLLGDDLWSAMLFDSVLFDNNTIEEYLMSYLGTDPFANTSAPVLQLHNIENALSNLVAMLFWTGGHITVDQWDVLLPGSLQSTRIITDQVKFELECFIQMSLCIKFPRTPTKPEGSRSQGVGLLANIWWWRNQRISSTPITDVHQPTESNLRTAGLIPLQQYTNQAGHNDAGSKENELASSFTIKTSTVCMLMHVLLVMIHIIALVFAVQRKEHSIIFSLDKQQAVSSICKIATTAFGTIFYAMLIYLTQRLATTNTMHKYSPLTAIHDKGLAWTGIGSTVSTLYEQIKSPGPCLEILIIFLYLATISGLHVTTSALVSVESFNLSVSTKVQTRSIPEWSDTVDNSTLKYIAGNGAILPWINGLDDSKKLGLSNGSLYDVLEQDYPGSATTEVSALGFNITCGYIPDIAVQIINWIVEEGQYLINVSSPRFNLRQFNMPGANYLLIASISDPDTSGTLPADSIVLCTQISVYDSNDALGSPVTVPHDNRTFQFLECSNTPTRQIGRVNASTRLLDPTSLYPTIQKHSSAWRAYQNVSNPGVLDQTSMLGGGYKLKKHLCWVIYCYALQGDMLYENRGGIIVTILFSRIEVLFLFSNLVASTFWAGGNVHLSPLAVQSQFGSVTLPNVAAGNATVQQVVSAARLNLTFVNILLALNTCINFMFIQIKISLPAVSIGLAGSILLLVLIGWISIGTNNSNPPLARLGLLQIIWIFEHHPELHEILEQVDDPTDDNLRSAGMVNVCLADAFVSEERDW</sequence>
<accession>A0AAD6UQL5</accession>
<dbReference type="Proteomes" id="UP001219525">
    <property type="component" value="Unassembled WGS sequence"/>
</dbReference>
<gene>
    <name evidence="2" type="ORF">GGX14DRAFT_595902</name>
</gene>
<evidence type="ECO:0000256" key="1">
    <source>
        <dbReference type="SAM" id="Phobius"/>
    </source>
</evidence>
<feature type="transmembrane region" description="Helical" evidence="1">
    <location>
        <begin position="984"/>
        <end position="1003"/>
    </location>
</feature>
<reference evidence="2" key="1">
    <citation type="submission" date="2023-03" db="EMBL/GenBank/DDBJ databases">
        <title>Massive genome expansion in bonnet fungi (Mycena s.s.) driven by repeated elements and novel gene families across ecological guilds.</title>
        <authorList>
            <consortium name="Lawrence Berkeley National Laboratory"/>
            <person name="Harder C.B."/>
            <person name="Miyauchi S."/>
            <person name="Viragh M."/>
            <person name="Kuo A."/>
            <person name="Thoen E."/>
            <person name="Andreopoulos B."/>
            <person name="Lu D."/>
            <person name="Skrede I."/>
            <person name="Drula E."/>
            <person name="Henrissat B."/>
            <person name="Morin E."/>
            <person name="Kohler A."/>
            <person name="Barry K."/>
            <person name="LaButti K."/>
            <person name="Morin E."/>
            <person name="Salamov A."/>
            <person name="Lipzen A."/>
            <person name="Mereny Z."/>
            <person name="Hegedus B."/>
            <person name="Baldrian P."/>
            <person name="Stursova M."/>
            <person name="Weitz H."/>
            <person name="Taylor A."/>
            <person name="Grigoriev I.V."/>
            <person name="Nagy L.G."/>
            <person name="Martin F."/>
            <person name="Kauserud H."/>
        </authorList>
    </citation>
    <scope>NUCLEOTIDE SEQUENCE</scope>
    <source>
        <strain evidence="2">9144</strain>
    </source>
</reference>
<keyword evidence="1" id="KW-0812">Transmembrane</keyword>
<evidence type="ECO:0000313" key="3">
    <source>
        <dbReference type="Proteomes" id="UP001219525"/>
    </source>
</evidence>
<organism evidence="2 3">
    <name type="scientific">Mycena pura</name>
    <dbReference type="NCBI Taxonomy" id="153505"/>
    <lineage>
        <taxon>Eukaryota</taxon>
        <taxon>Fungi</taxon>
        <taxon>Dikarya</taxon>
        <taxon>Basidiomycota</taxon>
        <taxon>Agaricomycotina</taxon>
        <taxon>Agaricomycetes</taxon>
        <taxon>Agaricomycetidae</taxon>
        <taxon>Agaricales</taxon>
        <taxon>Marasmiineae</taxon>
        <taxon>Mycenaceae</taxon>
        <taxon>Mycena</taxon>
    </lineage>
</organism>
<dbReference type="EMBL" id="JARJCW010000121">
    <property type="protein sequence ID" value="KAJ7192333.1"/>
    <property type="molecule type" value="Genomic_DNA"/>
</dbReference>
<feature type="transmembrane region" description="Helical" evidence="1">
    <location>
        <begin position="532"/>
        <end position="550"/>
    </location>
</feature>
<feature type="transmembrane region" description="Helical" evidence="1">
    <location>
        <begin position="73"/>
        <end position="96"/>
    </location>
</feature>
<protein>
    <submittedName>
        <fullName evidence="2">Uncharacterized protein</fullName>
    </submittedName>
</protein>
<comment type="caution">
    <text evidence="2">The sequence shown here is derived from an EMBL/GenBank/DDBJ whole genome shotgun (WGS) entry which is preliminary data.</text>
</comment>
<keyword evidence="1" id="KW-0472">Membrane</keyword>